<evidence type="ECO:0000313" key="1">
    <source>
        <dbReference type="EMBL" id="JAH22693.1"/>
    </source>
</evidence>
<dbReference type="EMBL" id="GBXM01085884">
    <property type="protein sequence ID" value="JAH22693.1"/>
    <property type="molecule type" value="Transcribed_RNA"/>
</dbReference>
<sequence length="10" mass="1208">MSRPLLCRTM</sequence>
<protein>
    <submittedName>
        <fullName evidence="1">Uncharacterized protein</fullName>
    </submittedName>
</protein>
<organism evidence="1">
    <name type="scientific">Anguilla anguilla</name>
    <name type="common">European freshwater eel</name>
    <name type="synonym">Muraena anguilla</name>
    <dbReference type="NCBI Taxonomy" id="7936"/>
    <lineage>
        <taxon>Eukaryota</taxon>
        <taxon>Metazoa</taxon>
        <taxon>Chordata</taxon>
        <taxon>Craniata</taxon>
        <taxon>Vertebrata</taxon>
        <taxon>Euteleostomi</taxon>
        <taxon>Actinopterygii</taxon>
        <taxon>Neopterygii</taxon>
        <taxon>Teleostei</taxon>
        <taxon>Anguilliformes</taxon>
        <taxon>Anguillidae</taxon>
        <taxon>Anguilla</taxon>
    </lineage>
</organism>
<reference evidence="1" key="2">
    <citation type="journal article" date="2015" name="Fish Shellfish Immunol.">
        <title>Early steps in the European eel (Anguilla anguilla)-Vibrio vulnificus interaction in the gills: Role of the RtxA13 toxin.</title>
        <authorList>
            <person name="Callol A."/>
            <person name="Pajuelo D."/>
            <person name="Ebbesson L."/>
            <person name="Teles M."/>
            <person name="MacKenzie S."/>
            <person name="Amaro C."/>
        </authorList>
    </citation>
    <scope>NUCLEOTIDE SEQUENCE</scope>
</reference>
<reference evidence="1" key="1">
    <citation type="submission" date="2014-11" db="EMBL/GenBank/DDBJ databases">
        <authorList>
            <person name="Amaro Gonzalez C."/>
        </authorList>
    </citation>
    <scope>NUCLEOTIDE SEQUENCE</scope>
</reference>
<name>A0A0E9R2W6_ANGAN</name>
<accession>A0A0E9R2W6</accession>
<proteinExistence type="predicted"/>